<reference evidence="2" key="1">
    <citation type="submission" date="2020-05" db="EMBL/GenBank/DDBJ databases">
        <authorList>
            <person name="Chiriac C."/>
            <person name="Salcher M."/>
            <person name="Ghai R."/>
            <person name="Kavagutti S V."/>
        </authorList>
    </citation>
    <scope>NUCLEOTIDE SEQUENCE</scope>
</reference>
<accession>A0A6J7LQE1</accession>
<sequence>MTLDDSTRRQLRFSLFLQGAALLMFAVALIAQIATGGAPALIMVFGVGVILVALATAFTVRRLRSPR</sequence>
<evidence type="ECO:0000256" key="1">
    <source>
        <dbReference type="SAM" id="Phobius"/>
    </source>
</evidence>
<proteinExistence type="predicted"/>
<feature type="transmembrane region" description="Helical" evidence="1">
    <location>
        <begin position="12"/>
        <end position="34"/>
    </location>
</feature>
<dbReference type="EMBL" id="CAFBNE010000196">
    <property type="protein sequence ID" value="CAB4970970.1"/>
    <property type="molecule type" value="Genomic_DNA"/>
</dbReference>
<organism evidence="2">
    <name type="scientific">freshwater metagenome</name>
    <dbReference type="NCBI Taxonomy" id="449393"/>
    <lineage>
        <taxon>unclassified sequences</taxon>
        <taxon>metagenomes</taxon>
        <taxon>ecological metagenomes</taxon>
    </lineage>
</organism>
<keyword evidence="1" id="KW-0472">Membrane</keyword>
<evidence type="ECO:0000313" key="2">
    <source>
        <dbReference type="EMBL" id="CAB4970970.1"/>
    </source>
</evidence>
<protein>
    <submittedName>
        <fullName evidence="2">Unannotated protein</fullName>
    </submittedName>
</protein>
<keyword evidence="1" id="KW-1133">Transmembrane helix</keyword>
<gene>
    <name evidence="2" type="ORF">UFOPK3772_03374</name>
</gene>
<dbReference type="AlphaFoldDB" id="A0A6J7LQE1"/>
<keyword evidence="1" id="KW-0812">Transmembrane</keyword>
<name>A0A6J7LQE1_9ZZZZ</name>
<feature type="transmembrane region" description="Helical" evidence="1">
    <location>
        <begin position="40"/>
        <end position="60"/>
    </location>
</feature>